<dbReference type="EMBL" id="CABVHJ010000008">
    <property type="protein sequence ID" value="VVM93844.1"/>
    <property type="molecule type" value="Genomic_DNA"/>
</dbReference>
<feature type="compositionally biased region" description="Polar residues" evidence="1">
    <location>
        <begin position="1"/>
        <end position="10"/>
    </location>
</feature>
<sequence length="201" mass="20051">MSKQTINLGTAPTGVGGDTPRSAFTKTQSNIDEIYAALGASGSPGTLPASLPVAQGGTGGTTQATARTGLGLGSASTVDAVGLMSNNAIIETGSSATGIWTKFADGTMITQHRGTIALNITTVYGALFYGSSAAISFPQTFVGDLPKLSLSVSNGPVAALWVGRQSAVTASSTGSFIVIAPSSLSNAVVVVDIIGIGRWKV</sequence>
<gene>
    <name evidence="2" type="ORF">PS655_02958</name>
</gene>
<name>A0A5E6TKP2_PSEFL</name>
<feature type="region of interest" description="Disordered" evidence="1">
    <location>
        <begin position="1"/>
        <end position="23"/>
    </location>
</feature>
<protein>
    <submittedName>
        <fullName evidence="2">Uncharacterized protein</fullName>
    </submittedName>
</protein>
<evidence type="ECO:0000313" key="2">
    <source>
        <dbReference type="EMBL" id="VVM93844.1"/>
    </source>
</evidence>
<reference evidence="2 3" key="1">
    <citation type="submission" date="2019-09" db="EMBL/GenBank/DDBJ databases">
        <authorList>
            <person name="Chandra G."/>
            <person name="Truman W A."/>
        </authorList>
    </citation>
    <scope>NUCLEOTIDE SEQUENCE [LARGE SCALE GENOMIC DNA]</scope>
    <source>
        <strain evidence="2">PS655</strain>
    </source>
</reference>
<evidence type="ECO:0000256" key="1">
    <source>
        <dbReference type="SAM" id="MobiDB-lite"/>
    </source>
</evidence>
<dbReference type="RefSeq" id="WP_150650861.1">
    <property type="nucleotide sequence ID" value="NZ_CABVHJ010000008.1"/>
</dbReference>
<dbReference type="AlphaFoldDB" id="A0A5E6TKP2"/>
<dbReference type="Proteomes" id="UP000327167">
    <property type="component" value="Unassembled WGS sequence"/>
</dbReference>
<accession>A0A5E6TKP2</accession>
<organism evidence="2 3">
    <name type="scientific">Pseudomonas fluorescens</name>
    <dbReference type="NCBI Taxonomy" id="294"/>
    <lineage>
        <taxon>Bacteria</taxon>
        <taxon>Pseudomonadati</taxon>
        <taxon>Pseudomonadota</taxon>
        <taxon>Gammaproteobacteria</taxon>
        <taxon>Pseudomonadales</taxon>
        <taxon>Pseudomonadaceae</taxon>
        <taxon>Pseudomonas</taxon>
    </lineage>
</organism>
<proteinExistence type="predicted"/>
<evidence type="ECO:0000313" key="3">
    <source>
        <dbReference type="Proteomes" id="UP000327167"/>
    </source>
</evidence>